<dbReference type="Pfam" id="PF04155">
    <property type="entry name" value="Ground-like"/>
    <property type="match status" value="1"/>
</dbReference>
<reference evidence="3" key="1">
    <citation type="submission" date="2022-01" db="EMBL/GenBank/DDBJ databases">
        <title>Genome Sequence Resource for Two Populations of Ditylenchus destructor, the Migratory Endoparasitic Phytonematode.</title>
        <authorList>
            <person name="Zhang H."/>
            <person name="Lin R."/>
            <person name="Xie B."/>
        </authorList>
    </citation>
    <scope>NUCLEOTIDE SEQUENCE</scope>
    <source>
        <strain evidence="3">BazhouSP</strain>
    </source>
</reference>
<keyword evidence="1" id="KW-0732">Signal</keyword>
<sequence length="148" mass="16459">MIGQFSYLLLVTLVVLLDAQEDQESAVDKSGDAQNRNRAGGSRNLQFPLPQCYVNADGFMCCNKELEQLMDSTYKNLSQSRNGKWKKCNIHQVAVAIQKNAQDKFGVDFEAVVGAGDYASKNYFSQDLICKIKRDTSFIMAFGSPLNA</sequence>
<evidence type="ECO:0000256" key="1">
    <source>
        <dbReference type="SAM" id="SignalP"/>
    </source>
</evidence>
<dbReference type="PANTHER" id="PTHR31967">
    <property type="entry name" value="GROUNDHOG (HEDGEHOG-LIKE FAMILY)-RELATED"/>
    <property type="match status" value="1"/>
</dbReference>
<evidence type="ECO:0000313" key="4">
    <source>
        <dbReference type="Proteomes" id="UP001201812"/>
    </source>
</evidence>
<feature type="signal peptide" evidence="1">
    <location>
        <begin position="1"/>
        <end position="19"/>
    </location>
</feature>
<dbReference type="InterPro" id="IPR007284">
    <property type="entry name" value="Ground-like_dom"/>
</dbReference>
<dbReference type="AlphaFoldDB" id="A0AAD4NEZ3"/>
<protein>
    <submittedName>
        <fullName evidence="3">Ground-like domain-containing protein</fullName>
    </submittedName>
</protein>
<feature type="domain" description="Ground-like" evidence="2">
    <location>
        <begin position="58"/>
        <end position="142"/>
    </location>
</feature>
<name>A0AAD4NEZ3_9BILA</name>
<feature type="chain" id="PRO_5042067768" evidence="1">
    <location>
        <begin position="20"/>
        <end position="148"/>
    </location>
</feature>
<evidence type="ECO:0000313" key="3">
    <source>
        <dbReference type="EMBL" id="KAI1725818.1"/>
    </source>
</evidence>
<dbReference type="Proteomes" id="UP001201812">
    <property type="component" value="Unassembled WGS sequence"/>
</dbReference>
<keyword evidence="4" id="KW-1185">Reference proteome</keyword>
<accession>A0AAD4NEZ3</accession>
<proteinExistence type="predicted"/>
<dbReference type="EMBL" id="JAKKPZ010000002">
    <property type="protein sequence ID" value="KAI1725818.1"/>
    <property type="molecule type" value="Genomic_DNA"/>
</dbReference>
<organism evidence="3 4">
    <name type="scientific">Ditylenchus destructor</name>
    <dbReference type="NCBI Taxonomy" id="166010"/>
    <lineage>
        <taxon>Eukaryota</taxon>
        <taxon>Metazoa</taxon>
        <taxon>Ecdysozoa</taxon>
        <taxon>Nematoda</taxon>
        <taxon>Chromadorea</taxon>
        <taxon>Rhabditida</taxon>
        <taxon>Tylenchina</taxon>
        <taxon>Tylenchomorpha</taxon>
        <taxon>Sphaerularioidea</taxon>
        <taxon>Anguinidae</taxon>
        <taxon>Anguininae</taxon>
        <taxon>Ditylenchus</taxon>
    </lineage>
</organism>
<comment type="caution">
    <text evidence="3">The sequence shown here is derived from an EMBL/GenBank/DDBJ whole genome shotgun (WGS) entry which is preliminary data.</text>
</comment>
<evidence type="ECO:0000259" key="2">
    <source>
        <dbReference type="Pfam" id="PF04155"/>
    </source>
</evidence>
<dbReference type="PANTHER" id="PTHR31967:SF20">
    <property type="entry name" value="GROUND-LIKE DOMAIN-CONTAINING PROTEIN"/>
    <property type="match status" value="1"/>
</dbReference>
<gene>
    <name evidence="3" type="ORF">DdX_02498</name>
</gene>